<evidence type="ECO:0000313" key="5">
    <source>
        <dbReference type="Proteomes" id="UP000243528"/>
    </source>
</evidence>
<dbReference type="SMART" id="SM00710">
    <property type="entry name" value="PbH1"/>
    <property type="match status" value="11"/>
</dbReference>
<dbReference type="SUPFAM" id="SSF49785">
    <property type="entry name" value="Galactose-binding domain-like"/>
    <property type="match status" value="1"/>
</dbReference>
<dbReference type="InterPro" id="IPR008979">
    <property type="entry name" value="Galactose-bd-like_sf"/>
</dbReference>
<keyword evidence="4" id="KW-0456">Lyase</keyword>
<evidence type="ECO:0000313" key="4">
    <source>
        <dbReference type="EMBL" id="PSL03149.1"/>
    </source>
</evidence>
<dbReference type="InterPro" id="IPR051550">
    <property type="entry name" value="SCF-Subunits/Alg-Epimerases"/>
</dbReference>
<dbReference type="EMBL" id="PYGE01000008">
    <property type="protein sequence ID" value="PSL03149.1"/>
    <property type="molecule type" value="Genomic_DNA"/>
</dbReference>
<feature type="domain" description="F5/8 type C" evidence="3">
    <location>
        <begin position="1"/>
        <end position="135"/>
    </location>
</feature>
<proteinExistence type="predicted"/>
<organism evidence="4 5">
    <name type="scientific">Haloactinopolyspora alba</name>
    <dbReference type="NCBI Taxonomy" id="648780"/>
    <lineage>
        <taxon>Bacteria</taxon>
        <taxon>Bacillati</taxon>
        <taxon>Actinomycetota</taxon>
        <taxon>Actinomycetes</taxon>
        <taxon>Jiangellales</taxon>
        <taxon>Jiangellaceae</taxon>
        <taxon>Haloactinopolyspora</taxon>
    </lineage>
</organism>
<feature type="region of interest" description="Disordered" evidence="2">
    <location>
        <begin position="1"/>
        <end position="29"/>
    </location>
</feature>
<dbReference type="InterPro" id="IPR039448">
    <property type="entry name" value="Beta_helix"/>
</dbReference>
<name>A0A2P8E131_9ACTN</name>
<dbReference type="Pfam" id="PF00754">
    <property type="entry name" value="F5_F8_type_C"/>
    <property type="match status" value="1"/>
</dbReference>
<dbReference type="Gene3D" id="2.160.20.10">
    <property type="entry name" value="Single-stranded right-handed beta-helix, Pectin lyase-like"/>
    <property type="match status" value="1"/>
</dbReference>
<dbReference type="Pfam" id="PF12708">
    <property type="entry name" value="Pect-lyase_RHGA_epim"/>
    <property type="match status" value="1"/>
</dbReference>
<keyword evidence="5" id="KW-1185">Reference proteome</keyword>
<dbReference type="InterPro" id="IPR012334">
    <property type="entry name" value="Pectin_lyas_fold"/>
</dbReference>
<dbReference type="Pfam" id="PF13229">
    <property type="entry name" value="Beta_helix"/>
    <property type="match status" value="1"/>
</dbReference>
<dbReference type="AlphaFoldDB" id="A0A2P8E131"/>
<reference evidence="4 5" key="1">
    <citation type="submission" date="2018-03" db="EMBL/GenBank/DDBJ databases">
        <title>Genomic Encyclopedia of Archaeal and Bacterial Type Strains, Phase II (KMG-II): from individual species to whole genera.</title>
        <authorList>
            <person name="Goeker M."/>
        </authorList>
    </citation>
    <scope>NUCLEOTIDE SEQUENCE [LARGE SCALE GENOMIC DNA]</scope>
    <source>
        <strain evidence="4 5">DSM 45211</strain>
    </source>
</reference>
<dbReference type="InterPro" id="IPR011050">
    <property type="entry name" value="Pectin_lyase_fold/virulence"/>
</dbReference>
<accession>A0A2P8E131</accession>
<dbReference type="Gene3D" id="2.60.120.260">
    <property type="entry name" value="Galactose-binding domain-like"/>
    <property type="match status" value="1"/>
</dbReference>
<protein>
    <submittedName>
        <fullName evidence="4">Parallel beta helix pectate lyase-like protein</fullName>
    </submittedName>
</protein>
<evidence type="ECO:0000259" key="3">
    <source>
        <dbReference type="PROSITE" id="PS50022"/>
    </source>
</evidence>
<keyword evidence="1" id="KW-0677">Repeat</keyword>
<dbReference type="InterPro" id="IPR006626">
    <property type="entry name" value="PbH1"/>
</dbReference>
<dbReference type="InterPro" id="IPR024535">
    <property type="entry name" value="RHGA/B-epi-like_pectate_lyase"/>
</dbReference>
<dbReference type="RefSeq" id="WP_165358540.1">
    <property type="nucleotide sequence ID" value="NZ_ML142902.1"/>
</dbReference>
<sequence>MHEVTASSSDGNLPENTIDGDLTTRWSAKTTDPANPEWIRWDLGEVRTVGYVGIAWHQGDRRTSQFDLQVSDDGSTWTTVVDDASSSGGTTDLEPVELGVAPESGLEARYVRYLGYGNSSGNDWNSVNEVRVYPPDPDGAVVEELASTLPEPDPDAEPWTAPGLVEPGGEPHVLTPPAPVIGRTLDVLDYGADPADGTGDDAAAIRAAISAAEPGDEVFLPPGIYDLDTTVPADPTTNIALRSGIHLRGAGTDDTILRSALTPETSSGKVIRGMGVTDVIISDLTVTSTFDGPFSDDPDAAAGGGPSYGIFVSNLGIRPSLRVVVDGVTVERYQRMGVRIEKSREVVVRGCTFRNATSVGDGGAGYGVTIQGTPLEDRYAYPDDSRHNIVKNNTFEGPYLRHAILLQYYTHNNLVVGNRITGTVLDAIDLHGEDEYLNEVRANTVVSSRAAGIALGNTGGTATQHDASGPGNWIHGNVLQGNREGVLVHIGSPDTLIEDNVIVRGHRSPAEVGIEVRNAPGTVVRSNTITGNRADGFWGVRLTEDPGDDGHAAGIPTDVLIERNVVAANTNGVRIDAGTGIVLDGNVVRGNTDEQLRIDDSADVVVR</sequence>
<dbReference type="SUPFAM" id="SSF51126">
    <property type="entry name" value="Pectin lyase-like"/>
    <property type="match status" value="2"/>
</dbReference>
<dbReference type="GO" id="GO:0016829">
    <property type="term" value="F:lyase activity"/>
    <property type="evidence" value="ECO:0007669"/>
    <property type="project" value="UniProtKB-KW"/>
</dbReference>
<dbReference type="Proteomes" id="UP000243528">
    <property type="component" value="Unassembled WGS sequence"/>
</dbReference>
<feature type="compositionally biased region" description="Polar residues" evidence="2">
    <location>
        <begin position="1"/>
        <end position="15"/>
    </location>
</feature>
<dbReference type="InterPro" id="IPR000421">
    <property type="entry name" value="FA58C"/>
</dbReference>
<gene>
    <name evidence="4" type="ORF">CLV30_10861</name>
</gene>
<evidence type="ECO:0000256" key="2">
    <source>
        <dbReference type="SAM" id="MobiDB-lite"/>
    </source>
</evidence>
<dbReference type="PANTHER" id="PTHR22990">
    <property type="entry name" value="F-BOX ONLY PROTEIN"/>
    <property type="match status" value="1"/>
</dbReference>
<evidence type="ECO:0000256" key="1">
    <source>
        <dbReference type="ARBA" id="ARBA00022737"/>
    </source>
</evidence>
<comment type="caution">
    <text evidence="4">The sequence shown here is derived from an EMBL/GenBank/DDBJ whole genome shotgun (WGS) entry which is preliminary data.</text>
</comment>
<dbReference type="PROSITE" id="PS50022">
    <property type="entry name" value="FA58C_3"/>
    <property type="match status" value="1"/>
</dbReference>
<dbReference type="PANTHER" id="PTHR22990:SF15">
    <property type="entry name" value="F-BOX ONLY PROTEIN 10"/>
    <property type="match status" value="1"/>
</dbReference>